<dbReference type="EMBL" id="AGNK02005498">
    <property type="status" value="NOT_ANNOTATED_CDS"/>
    <property type="molecule type" value="Genomic_DNA"/>
</dbReference>
<protein>
    <submittedName>
        <fullName evidence="1">Uncharacterized protein</fullName>
    </submittedName>
</protein>
<reference evidence="2" key="1">
    <citation type="journal article" date="2012" name="Nat. Biotechnol.">
        <title>Reference genome sequence of the model plant Setaria.</title>
        <authorList>
            <person name="Bennetzen J.L."/>
            <person name="Schmutz J."/>
            <person name="Wang H."/>
            <person name="Percifield R."/>
            <person name="Hawkins J."/>
            <person name="Pontaroli A.C."/>
            <person name="Estep M."/>
            <person name="Feng L."/>
            <person name="Vaughn J.N."/>
            <person name="Grimwood J."/>
            <person name="Jenkins J."/>
            <person name="Barry K."/>
            <person name="Lindquist E."/>
            <person name="Hellsten U."/>
            <person name="Deshpande S."/>
            <person name="Wang X."/>
            <person name="Wu X."/>
            <person name="Mitros T."/>
            <person name="Triplett J."/>
            <person name="Yang X."/>
            <person name="Ye C.Y."/>
            <person name="Mauro-Herrera M."/>
            <person name="Wang L."/>
            <person name="Li P."/>
            <person name="Sharma M."/>
            <person name="Sharma R."/>
            <person name="Ronald P.C."/>
            <person name="Panaud O."/>
            <person name="Kellogg E.A."/>
            <person name="Brutnell T.P."/>
            <person name="Doust A.N."/>
            <person name="Tuskan G.A."/>
            <person name="Rokhsar D."/>
            <person name="Devos K.M."/>
        </authorList>
    </citation>
    <scope>NUCLEOTIDE SEQUENCE [LARGE SCALE GENOMIC DNA]</scope>
    <source>
        <strain evidence="2">cv. Yugu1</strain>
    </source>
</reference>
<keyword evidence="2" id="KW-1185">Reference proteome</keyword>
<proteinExistence type="predicted"/>
<dbReference type="InParanoid" id="K4AJV2"/>
<name>K4AJV2_SETIT</name>
<dbReference type="AlphaFoldDB" id="K4AJV2"/>
<dbReference type="Gramene" id="KQK88199">
    <property type="protein sequence ID" value="KQK88199"/>
    <property type="gene ID" value="SETIT_039174mg"/>
</dbReference>
<sequence>MTEAYDRVEWLTFEVAYKNGFCSFMDRYVSRSDLSVKALKSTLQTYCEGSGQKINFSKSSVFFEAHSSEGRSGTGMMSDSTTCIAK</sequence>
<accession>K4AJV2</accession>
<dbReference type="HOGENOM" id="CLU_2502223_0_0_1"/>
<dbReference type="EnsemblPlants" id="KQK88199">
    <property type="protein sequence ID" value="KQK88199"/>
    <property type="gene ID" value="SETIT_039174mg"/>
</dbReference>
<evidence type="ECO:0000313" key="2">
    <source>
        <dbReference type="Proteomes" id="UP000004995"/>
    </source>
</evidence>
<reference evidence="1" key="2">
    <citation type="submission" date="2018-08" db="UniProtKB">
        <authorList>
            <consortium name="EnsemblPlants"/>
        </authorList>
    </citation>
    <scope>IDENTIFICATION</scope>
    <source>
        <strain evidence="1">Yugu1</strain>
    </source>
</reference>
<organism evidence="1 2">
    <name type="scientific">Setaria italica</name>
    <name type="common">Foxtail millet</name>
    <name type="synonym">Panicum italicum</name>
    <dbReference type="NCBI Taxonomy" id="4555"/>
    <lineage>
        <taxon>Eukaryota</taxon>
        <taxon>Viridiplantae</taxon>
        <taxon>Streptophyta</taxon>
        <taxon>Embryophyta</taxon>
        <taxon>Tracheophyta</taxon>
        <taxon>Spermatophyta</taxon>
        <taxon>Magnoliopsida</taxon>
        <taxon>Liliopsida</taxon>
        <taxon>Poales</taxon>
        <taxon>Poaceae</taxon>
        <taxon>PACMAD clade</taxon>
        <taxon>Panicoideae</taxon>
        <taxon>Panicodae</taxon>
        <taxon>Paniceae</taxon>
        <taxon>Cenchrinae</taxon>
        <taxon>Setaria</taxon>
    </lineage>
</organism>
<dbReference type="Proteomes" id="UP000004995">
    <property type="component" value="Unassembled WGS sequence"/>
</dbReference>
<evidence type="ECO:0000313" key="1">
    <source>
        <dbReference type="EnsemblPlants" id="KQK88199"/>
    </source>
</evidence>